<name>A0AAJ1YDJ2_SERFO</name>
<dbReference type="PANTHER" id="PTHR40269">
    <property type="entry name" value="OUTER MEMBRANE PROTEIN-RELATED"/>
    <property type="match status" value="1"/>
</dbReference>
<dbReference type="AlphaFoldDB" id="A0AAJ1YDJ2"/>
<dbReference type="EMBL" id="JAVIGA010000016">
    <property type="protein sequence ID" value="MDQ9127827.1"/>
    <property type="molecule type" value="Genomic_DNA"/>
</dbReference>
<dbReference type="Pfam" id="PF11737">
    <property type="entry name" value="DUF3300"/>
    <property type="match status" value="1"/>
</dbReference>
<dbReference type="Proteomes" id="UP001224622">
    <property type="component" value="Unassembled WGS sequence"/>
</dbReference>
<comment type="caution">
    <text evidence="2">The sequence shown here is derived from an EMBL/GenBank/DDBJ whole genome shotgun (WGS) entry which is preliminary data.</text>
</comment>
<accession>A0AAJ1YDJ2</accession>
<gene>
    <name evidence="2" type="ORF">RDT67_15485</name>
</gene>
<sequence length="473" mass="51463">MFKPSVLACLVAITLLPLSGCDQKNTAATTPATSPSMPAATAPQAYTPLSADQLYQLVSPIALFPDKLLAQVLASAEYPDQISAANNWLAQHPGLQPAALSNAADAQPWDNSVRSLVLFPDIIDQMAKNIPWTTQLGNAYLNDPTDVMNAIQVMRQRAAHKGTLKNTQQQRVVVSAVPPDYVAPQSLVMAPPQTIVIEPSQPDVLYVPYYNPWEAYGEPVPVYPGYHYAAPAGYSGGEMLATGIIGFGAGIALGALINDHHHGWNDWDVHWGRHDNGRYQPVMYNNQPYVPHNTTVVNVNEYNNVNRYNTVNHYDSHNRYNSPVQVNNGQLPHFATPAMAHPSSNGTPLSAPHFGPAATMPHAKVPMTAPNFHVTPVVHQPVSVSRPNTQPLPPSYHPHALVNNPIKQPVAPEKQTVFHAPPVEHSAIAPPVHPRVPAPQLHQPQAPVLAHHTDPIKRPPEHPPVRKGEHKVG</sequence>
<dbReference type="RefSeq" id="WP_261161766.1">
    <property type="nucleotide sequence ID" value="NZ_CAMKVM010000040.1"/>
</dbReference>
<evidence type="ECO:0000313" key="2">
    <source>
        <dbReference type="EMBL" id="MDQ9127827.1"/>
    </source>
</evidence>
<proteinExistence type="predicted"/>
<organism evidence="2 3">
    <name type="scientific">Serratia fonticola</name>
    <dbReference type="NCBI Taxonomy" id="47917"/>
    <lineage>
        <taxon>Bacteria</taxon>
        <taxon>Pseudomonadati</taxon>
        <taxon>Pseudomonadota</taxon>
        <taxon>Gammaproteobacteria</taxon>
        <taxon>Enterobacterales</taxon>
        <taxon>Yersiniaceae</taxon>
        <taxon>Serratia</taxon>
    </lineage>
</organism>
<reference evidence="2" key="1">
    <citation type="submission" date="2023-08" db="EMBL/GenBank/DDBJ databases">
        <title>The Comparative Genomic Analysis of Yersiniaceae from Polar Regions.</title>
        <authorList>
            <person name="Goncharov A."/>
            <person name="Aslanov B."/>
            <person name="Kolodzhieva V."/>
            <person name="Azarov D."/>
            <person name="Mochov A."/>
            <person name="Lebedeva E."/>
        </authorList>
    </citation>
    <scope>NUCLEOTIDE SEQUENCE</scope>
    <source>
        <strain evidence="2">Vf</strain>
    </source>
</reference>
<evidence type="ECO:0000256" key="1">
    <source>
        <dbReference type="SAM" id="MobiDB-lite"/>
    </source>
</evidence>
<dbReference type="PANTHER" id="PTHR40269:SF1">
    <property type="entry name" value="OUTER MEMBRANE PROTEIN"/>
    <property type="match status" value="1"/>
</dbReference>
<dbReference type="InterPro" id="IPR021728">
    <property type="entry name" value="DUF3300"/>
</dbReference>
<feature type="region of interest" description="Disordered" evidence="1">
    <location>
        <begin position="451"/>
        <end position="473"/>
    </location>
</feature>
<evidence type="ECO:0000313" key="3">
    <source>
        <dbReference type="Proteomes" id="UP001224622"/>
    </source>
</evidence>
<protein>
    <submittedName>
        <fullName evidence="2">DUF3300 domain-containing protein</fullName>
    </submittedName>
</protein>